<comment type="similarity">
    <text evidence="2">Belongs to the low molecular weight phosphotyrosine protein phosphatase family.</text>
</comment>
<evidence type="ECO:0000256" key="5">
    <source>
        <dbReference type="ARBA" id="ARBA00022801"/>
    </source>
</evidence>
<dbReference type="InterPro" id="IPR017867">
    <property type="entry name" value="Tyr_phospatase_low_mol_wt"/>
</dbReference>
<dbReference type="PRINTS" id="PR00719">
    <property type="entry name" value="LMWPTPASE"/>
</dbReference>
<keyword evidence="10" id="KW-1185">Reference proteome</keyword>
<keyword evidence="6" id="KW-0904">Protein phosphatase</keyword>
<dbReference type="CDD" id="cd16343">
    <property type="entry name" value="LMWPTP"/>
    <property type="match status" value="1"/>
</dbReference>
<dbReference type="Gene3D" id="3.40.50.2300">
    <property type="match status" value="1"/>
</dbReference>
<evidence type="ECO:0000256" key="4">
    <source>
        <dbReference type="ARBA" id="ARBA00022490"/>
    </source>
</evidence>
<accession>A0ABS1LUY2</accession>
<dbReference type="Proteomes" id="UP000640912">
    <property type="component" value="Unassembled WGS sequence"/>
</dbReference>
<keyword evidence="4" id="KW-0963">Cytoplasm</keyword>
<dbReference type="PANTHER" id="PTHR11717">
    <property type="entry name" value="LOW MOLECULAR WEIGHT PROTEIN TYROSINE PHOSPHATASE"/>
    <property type="match status" value="1"/>
</dbReference>
<dbReference type="SUPFAM" id="SSF52788">
    <property type="entry name" value="Phosphotyrosine protein phosphatases I"/>
    <property type="match status" value="1"/>
</dbReference>
<dbReference type="InterPro" id="IPR023485">
    <property type="entry name" value="Ptyr_pPase"/>
</dbReference>
<reference evidence="9 10" key="1">
    <citation type="journal article" date="2021" name="Microorganisms">
        <title>Dual Inhibition of Salmonella enterica and Clostridium perfringens by New Probiotic Candidates Isolated from Chicken Intestinal Mucosa.</title>
        <authorList>
            <person name="Lone A."/>
            <person name="Mottawea W."/>
            <person name="Ait Chait Y."/>
            <person name="Hammami R."/>
        </authorList>
    </citation>
    <scope>NUCLEOTIDE SEQUENCE [LARGE SCALE GENOMIC DNA]</scope>
    <source>
        <strain evidence="9 10">A12</strain>
    </source>
</reference>
<feature type="domain" description="Phosphotyrosine protein phosphatase I" evidence="8">
    <location>
        <begin position="2"/>
        <end position="148"/>
    </location>
</feature>
<proteinExistence type="inferred from homology"/>
<dbReference type="InterPro" id="IPR002115">
    <property type="entry name" value="Tyr_Pase_low_mol_wt_mml"/>
</dbReference>
<dbReference type="PRINTS" id="PR00720">
    <property type="entry name" value="MAMMALPTPASE"/>
</dbReference>
<dbReference type="InterPro" id="IPR036196">
    <property type="entry name" value="Ptyr_pPase_sf"/>
</dbReference>
<sequence>MKKILFVCHGNICRSPMAEAIMQYLIKQNGLEDKYVAESKATTQDALGMGIDPRAQRELEKNRMPYDRGHRASQMTSKDYDEYEYLICMDEENFADMNRITGGDAQRKEHKLLEFAGSYDDVDDPWYTNDFDTAYQEIYKGCEGLIKKLKEDKDKKDER</sequence>
<comment type="caution">
    <text evidence="9">The sequence shown here is derived from an EMBL/GenBank/DDBJ whole genome shotgun (WGS) entry which is preliminary data.</text>
</comment>
<name>A0ABS1LUY2_9LACO</name>
<comment type="catalytic activity">
    <reaction evidence="7">
        <text>O-phospho-L-tyrosyl-[protein] + H2O = L-tyrosyl-[protein] + phosphate</text>
        <dbReference type="Rhea" id="RHEA:10684"/>
        <dbReference type="Rhea" id="RHEA-COMP:10136"/>
        <dbReference type="Rhea" id="RHEA-COMP:20101"/>
        <dbReference type="ChEBI" id="CHEBI:15377"/>
        <dbReference type="ChEBI" id="CHEBI:43474"/>
        <dbReference type="ChEBI" id="CHEBI:46858"/>
        <dbReference type="ChEBI" id="CHEBI:61978"/>
        <dbReference type="EC" id="3.1.3.48"/>
    </reaction>
</comment>
<dbReference type="PANTHER" id="PTHR11717:SF7">
    <property type="entry name" value="LOW MOLECULAR WEIGHT PHOSPHOTYROSINE PROTEIN PHOSPHATASE"/>
    <property type="match status" value="1"/>
</dbReference>
<evidence type="ECO:0000259" key="8">
    <source>
        <dbReference type="SMART" id="SM00226"/>
    </source>
</evidence>
<dbReference type="Pfam" id="PF01451">
    <property type="entry name" value="LMWPc"/>
    <property type="match status" value="1"/>
</dbReference>
<keyword evidence="5" id="KW-0378">Hydrolase</keyword>
<dbReference type="EC" id="3.1.3.48" evidence="3"/>
<gene>
    <name evidence="9" type="ORF">JEM47_05945</name>
</gene>
<evidence type="ECO:0000256" key="2">
    <source>
        <dbReference type="ARBA" id="ARBA00011063"/>
    </source>
</evidence>
<evidence type="ECO:0000313" key="10">
    <source>
        <dbReference type="Proteomes" id="UP000640912"/>
    </source>
</evidence>
<evidence type="ECO:0000256" key="6">
    <source>
        <dbReference type="ARBA" id="ARBA00022912"/>
    </source>
</evidence>
<organism evidence="9 10">
    <name type="scientific">Lactobacillus kitasatonis</name>
    <dbReference type="NCBI Taxonomy" id="237446"/>
    <lineage>
        <taxon>Bacteria</taxon>
        <taxon>Bacillati</taxon>
        <taxon>Bacillota</taxon>
        <taxon>Bacilli</taxon>
        <taxon>Lactobacillales</taxon>
        <taxon>Lactobacillaceae</taxon>
        <taxon>Lactobacillus</taxon>
    </lineage>
</organism>
<evidence type="ECO:0000256" key="7">
    <source>
        <dbReference type="ARBA" id="ARBA00051722"/>
    </source>
</evidence>
<dbReference type="RefSeq" id="WP_202018157.1">
    <property type="nucleotide sequence ID" value="NZ_JAEHNR010000036.1"/>
</dbReference>
<protein>
    <recommendedName>
        <fullName evidence="3">protein-tyrosine-phosphatase</fullName>
        <ecNumber evidence="3">3.1.3.48</ecNumber>
    </recommendedName>
</protein>
<evidence type="ECO:0000313" key="9">
    <source>
        <dbReference type="EMBL" id="MBL1072026.1"/>
    </source>
</evidence>
<dbReference type="InterPro" id="IPR050438">
    <property type="entry name" value="LMW_PTPase"/>
</dbReference>
<evidence type="ECO:0000256" key="1">
    <source>
        <dbReference type="ARBA" id="ARBA00004496"/>
    </source>
</evidence>
<comment type="subcellular location">
    <subcellularLocation>
        <location evidence="1">Cytoplasm</location>
    </subcellularLocation>
</comment>
<dbReference type="SMART" id="SM00226">
    <property type="entry name" value="LMWPc"/>
    <property type="match status" value="1"/>
</dbReference>
<dbReference type="EMBL" id="JAEHNR010000036">
    <property type="protein sequence ID" value="MBL1072026.1"/>
    <property type="molecule type" value="Genomic_DNA"/>
</dbReference>
<evidence type="ECO:0000256" key="3">
    <source>
        <dbReference type="ARBA" id="ARBA00013064"/>
    </source>
</evidence>